<keyword evidence="2" id="KW-1185">Reference proteome</keyword>
<dbReference type="InterPro" id="IPR027417">
    <property type="entry name" value="P-loop_NTPase"/>
</dbReference>
<dbReference type="Proteomes" id="UP001519273">
    <property type="component" value="Unassembled WGS sequence"/>
</dbReference>
<evidence type="ECO:0000313" key="1">
    <source>
        <dbReference type="EMBL" id="MBP1937982.1"/>
    </source>
</evidence>
<protein>
    <submittedName>
        <fullName evidence="1">Uncharacterized protein</fullName>
    </submittedName>
</protein>
<comment type="caution">
    <text evidence="1">The sequence shown here is derived from an EMBL/GenBank/DDBJ whole genome shotgun (WGS) entry which is preliminary data.</text>
</comment>
<evidence type="ECO:0000313" key="2">
    <source>
        <dbReference type="Proteomes" id="UP001519273"/>
    </source>
</evidence>
<organism evidence="1 2">
    <name type="scientific">Paenibacillus sediminis</name>
    <dbReference type="NCBI Taxonomy" id="664909"/>
    <lineage>
        <taxon>Bacteria</taxon>
        <taxon>Bacillati</taxon>
        <taxon>Bacillota</taxon>
        <taxon>Bacilli</taxon>
        <taxon>Bacillales</taxon>
        <taxon>Paenibacillaceae</taxon>
        <taxon>Paenibacillus</taxon>
    </lineage>
</organism>
<sequence>MKYYQFFRNGGSLIFEAEDDIIVAEDEFENDEYAEVYGSLYTDKINELKQVINSQNTIENEYKVFALEAGLGKSREVLRIIDESLDDWNNKQSYLVVKRFKTDIERSEKYLQRHNCSLQINALGITNENWSKEWQFKLDKLKNIRVLIISHQRYINLCLDDEVRQAFMENRNVLIIDEKVNFPIYTFSKNTYDEVRSLLHTSIQPEYDKVCQKLLKELQKQEVEKNMNKVVRCEPKIHPATLKNFQRDMELNIENEKDMKIRNTLLHFMAGLDQWYSTKCVYNGGNISTYNRKHKLWGLKNNIILDASAGIDGIYNLDKFKLIGQERIVDHSNSIFTIINFNSSKSHLRQNQSKFYPEICEKIKANHKSDDKTLIICHKDNHKSILDSLYKSEIYKIGVGDEYNGENFAINWFGNLIGKNEYSNFTQCWIIGTPNIPYDQYLVQYMMYRQSDLGRKSIDIERGRFKNNDFKAVQIGYIASEIYQSIKRIQRNKMPQGRFYIVNGDKQIVSMVLSQIKGTDIVKTIEMGFQQEKKGGEEKR</sequence>
<proteinExistence type="predicted"/>
<dbReference type="SUPFAM" id="SSF52540">
    <property type="entry name" value="P-loop containing nucleoside triphosphate hydrolases"/>
    <property type="match status" value="1"/>
</dbReference>
<reference evidence="1 2" key="1">
    <citation type="submission" date="2021-03" db="EMBL/GenBank/DDBJ databases">
        <title>Genomic Encyclopedia of Type Strains, Phase IV (KMG-IV): sequencing the most valuable type-strain genomes for metagenomic binning, comparative biology and taxonomic classification.</title>
        <authorList>
            <person name="Goeker M."/>
        </authorList>
    </citation>
    <scope>NUCLEOTIDE SEQUENCE [LARGE SCALE GENOMIC DNA]</scope>
    <source>
        <strain evidence="1 2">DSM 23491</strain>
    </source>
</reference>
<name>A0ABS4H637_9BACL</name>
<gene>
    <name evidence="1" type="ORF">J2Z20_002899</name>
</gene>
<dbReference type="RefSeq" id="WP_209851639.1">
    <property type="nucleotide sequence ID" value="NZ_CBCRVE010000010.1"/>
</dbReference>
<dbReference type="EMBL" id="JAGGKP010000009">
    <property type="protein sequence ID" value="MBP1937982.1"/>
    <property type="molecule type" value="Genomic_DNA"/>
</dbReference>
<accession>A0ABS4H637</accession>